<dbReference type="PANTHER" id="PTHR46796:SF13">
    <property type="entry name" value="HTH-TYPE TRANSCRIPTIONAL ACTIVATOR RHAS"/>
    <property type="match status" value="1"/>
</dbReference>
<keyword evidence="1" id="KW-0963">Cytoplasm</keyword>
<keyword evidence="5" id="KW-0804">Transcription</keyword>
<dbReference type="Gene3D" id="2.60.120.280">
    <property type="entry name" value="Regulatory protein AraC"/>
    <property type="match status" value="1"/>
</dbReference>
<dbReference type="PRINTS" id="PR00032">
    <property type="entry name" value="HTHARAC"/>
</dbReference>
<gene>
    <name evidence="7" type="ORF">BO223_10675</name>
</gene>
<evidence type="ECO:0000256" key="1">
    <source>
        <dbReference type="ARBA" id="ARBA00022490"/>
    </source>
</evidence>
<dbReference type="PANTHER" id="PTHR46796">
    <property type="entry name" value="HTH-TYPE TRANSCRIPTIONAL ACTIVATOR RHAS-RELATED"/>
    <property type="match status" value="1"/>
</dbReference>
<dbReference type="SUPFAM" id="SSF51215">
    <property type="entry name" value="Regulatory protein AraC"/>
    <property type="match status" value="1"/>
</dbReference>
<dbReference type="Pfam" id="PF12833">
    <property type="entry name" value="HTH_18"/>
    <property type="match status" value="1"/>
</dbReference>
<dbReference type="InterPro" id="IPR003313">
    <property type="entry name" value="AraC-bd"/>
</dbReference>
<name>A0A1Q9YHX6_9FIRM</name>
<dbReference type="GO" id="GO:0003700">
    <property type="term" value="F:DNA-binding transcription factor activity"/>
    <property type="evidence" value="ECO:0007669"/>
    <property type="project" value="InterPro"/>
</dbReference>
<organism evidence="7 8">
    <name type="scientific">Faecalibaculum rodentium</name>
    <dbReference type="NCBI Taxonomy" id="1702221"/>
    <lineage>
        <taxon>Bacteria</taxon>
        <taxon>Bacillati</taxon>
        <taxon>Bacillota</taxon>
        <taxon>Erysipelotrichia</taxon>
        <taxon>Erysipelotrichales</taxon>
        <taxon>Erysipelotrichaceae</taxon>
        <taxon>Faecalibaculum</taxon>
    </lineage>
</organism>
<dbReference type="InterPro" id="IPR050204">
    <property type="entry name" value="AraC_XylS_family_regulators"/>
</dbReference>
<dbReference type="InterPro" id="IPR009057">
    <property type="entry name" value="Homeodomain-like_sf"/>
</dbReference>
<accession>A0A1Q9YHX6</accession>
<dbReference type="PROSITE" id="PS00041">
    <property type="entry name" value="HTH_ARAC_FAMILY_1"/>
    <property type="match status" value="1"/>
</dbReference>
<evidence type="ECO:0000259" key="6">
    <source>
        <dbReference type="PROSITE" id="PS01124"/>
    </source>
</evidence>
<evidence type="ECO:0000256" key="3">
    <source>
        <dbReference type="ARBA" id="ARBA00023125"/>
    </source>
</evidence>
<evidence type="ECO:0000256" key="5">
    <source>
        <dbReference type="ARBA" id="ARBA00023163"/>
    </source>
</evidence>
<evidence type="ECO:0000256" key="2">
    <source>
        <dbReference type="ARBA" id="ARBA00023015"/>
    </source>
</evidence>
<dbReference type="AlphaFoldDB" id="A0A1Q9YHX6"/>
<comment type="caution">
    <text evidence="7">The sequence shown here is derived from an EMBL/GenBank/DDBJ whole genome shotgun (WGS) entry which is preliminary data.</text>
</comment>
<dbReference type="CDD" id="cd06986">
    <property type="entry name" value="cupin_MmsR-like_N"/>
    <property type="match status" value="1"/>
</dbReference>
<dbReference type="RefSeq" id="WP_075886086.1">
    <property type="nucleotide sequence ID" value="NZ_MPJZ01000092.1"/>
</dbReference>
<protein>
    <recommendedName>
        <fullName evidence="6">HTH araC/xylS-type domain-containing protein</fullName>
    </recommendedName>
</protein>
<sequence>MEQARVIEFSDESRHDLELCFAGISQCEPQHSYGPAVRPNYLIHIVLKGKGQFSSGNASYALEAGQGFLIQPDKVTYYIADREDPWEYCWVGFRGNRVEELLRELDLGDEHPVFACKQTGALKSVILDLMNIQGSHLAQRLHRDAMIMEFFSILASQLHVASSARDQERNEYIRQAITYIQGNYDQPVKVSDIAAHIGIERSYLYLLFVEHLGITPKNYLTTYRLTRARELLKVTDLPIASIAESCGYSDALVFSKAFRQMYQMTPTAWRKTRNQLHPNHKKKQTA</sequence>
<evidence type="ECO:0000313" key="8">
    <source>
        <dbReference type="Proteomes" id="UP000186758"/>
    </source>
</evidence>
<dbReference type="SUPFAM" id="SSF46689">
    <property type="entry name" value="Homeodomain-like"/>
    <property type="match status" value="2"/>
</dbReference>
<dbReference type="InterPro" id="IPR037923">
    <property type="entry name" value="HTH-like"/>
</dbReference>
<evidence type="ECO:0000313" key="7">
    <source>
        <dbReference type="EMBL" id="OLU43762.1"/>
    </source>
</evidence>
<dbReference type="GO" id="GO:0043565">
    <property type="term" value="F:sequence-specific DNA binding"/>
    <property type="evidence" value="ECO:0007669"/>
    <property type="project" value="InterPro"/>
</dbReference>
<keyword evidence="2" id="KW-0805">Transcription regulation</keyword>
<dbReference type="InterPro" id="IPR020449">
    <property type="entry name" value="Tscrpt_reg_AraC-type_HTH"/>
</dbReference>
<keyword evidence="3" id="KW-0238">DNA-binding</keyword>
<dbReference type="Proteomes" id="UP000186758">
    <property type="component" value="Unassembled WGS sequence"/>
</dbReference>
<feature type="domain" description="HTH araC/xylS-type" evidence="6">
    <location>
        <begin position="174"/>
        <end position="272"/>
    </location>
</feature>
<dbReference type="InterPro" id="IPR018062">
    <property type="entry name" value="HTH_AraC-typ_CS"/>
</dbReference>
<dbReference type="Gene3D" id="1.10.10.60">
    <property type="entry name" value="Homeodomain-like"/>
    <property type="match status" value="2"/>
</dbReference>
<dbReference type="EMBL" id="MPJZ01000092">
    <property type="protein sequence ID" value="OLU43762.1"/>
    <property type="molecule type" value="Genomic_DNA"/>
</dbReference>
<dbReference type="Pfam" id="PF02311">
    <property type="entry name" value="AraC_binding"/>
    <property type="match status" value="1"/>
</dbReference>
<dbReference type="InterPro" id="IPR018060">
    <property type="entry name" value="HTH_AraC"/>
</dbReference>
<evidence type="ECO:0000256" key="4">
    <source>
        <dbReference type="ARBA" id="ARBA00023159"/>
    </source>
</evidence>
<keyword evidence="4" id="KW-0010">Activator</keyword>
<dbReference type="SMART" id="SM00342">
    <property type="entry name" value="HTH_ARAC"/>
    <property type="match status" value="1"/>
</dbReference>
<dbReference type="PROSITE" id="PS01124">
    <property type="entry name" value="HTH_ARAC_FAMILY_2"/>
    <property type="match status" value="1"/>
</dbReference>
<reference evidence="7 8" key="1">
    <citation type="submission" date="2016-11" db="EMBL/GenBank/DDBJ databases">
        <title>Description of two novel members of the family Erysipelotrichaceae: Ileibacterium lipovorans gen. nov., sp. nov. and Dubosiella newyorkensis, gen. nov., sp. nov.</title>
        <authorList>
            <person name="Cox L.M."/>
            <person name="Sohn J."/>
            <person name="Tyrrell K.L."/>
            <person name="Citron D.M."/>
            <person name="Lawson P.A."/>
            <person name="Patel N.B."/>
            <person name="Iizumi T."/>
            <person name="Perez-Perez G.I."/>
            <person name="Goldstein E.J."/>
            <person name="Blaser M.J."/>
        </authorList>
    </citation>
    <scope>NUCLEOTIDE SEQUENCE [LARGE SCALE GENOMIC DNA]</scope>
    <source>
        <strain evidence="7 8">NYU-BL-K8</strain>
    </source>
</reference>
<proteinExistence type="predicted"/>